<dbReference type="AlphaFoldDB" id="A0A1H9D4P8"/>
<name>A0A1H9D4P8_9LACT</name>
<evidence type="ECO:0000256" key="6">
    <source>
        <dbReference type="PIRSR" id="PIRSR000097-3"/>
    </source>
</evidence>
<dbReference type="PROSITE" id="PS00062">
    <property type="entry name" value="ALDOKETO_REDUCTASE_2"/>
    <property type="match status" value="1"/>
</dbReference>
<sequence>MEMNKTLINQVEMPVPGFGTWKLADGPVAFQAVTAALEVGYRHIDTAQIYGNEESVGRAIKESGLDRQEIFLTTKVWNNQQSYEDTLASVEESLNKLQTSYLDLLLIHWPNPIELRENEAWKLRNTEVWRALESLYQAKKVRTIGVSNFQIKHLEALFASVSIKPMVNQIILTPGLSQDSLVQFCREHEMLLEAYSPLGQGEIFKHAAMIDLANKYDRTVGQVALRWSIQKGFVPLPRSQNPDHIRENLNIFDFELDPEDMEFLDQLTGIAQMQDPDTAKF</sequence>
<feature type="site" description="Lowers pKa of active site Tyr" evidence="6">
    <location>
        <position position="75"/>
    </location>
</feature>
<evidence type="ECO:0000256" key="5">
    <source>
        <dbReference type="PIRSR" id="PIRSR000097-2"/>
    </source>
</evidence>
<dbReference type="GO" id="GO:0016616">
    <property type="term" value="F:oxidoreductase activity, acting on the CH-OH group of donors, NAD or NADP as acceptor"/>
    <property type="evidence" value="ECO:0007669"/>
    <property type="project" value="UniProtKB-ARBA"/>
</dbReference>
<dbReference type="Pfam" id="PF00248">
    <property type="entry name" value="Aldo_ket_red"/>
    <property type="match status" value="1"/>
</dbReference>
<dbReference type="EMBL" id="FOEN01000005">
    <property type="protein sequence ID" value="SEQ08329.1"/>
    <property type="molecule type" value="Genomic_DNA"/>
</dbReference>
<dbReference type="PANTHER" id="PTHR43827:SF3">
    <property type="entry name" value="NADP-DEPENDENT OXIDOREDUCTASE DOMAIN-CONTAINING PROTEIN"/>
    <property type="match status" value="1"/>
</dbReference>
<evidence type="ECO:0000259" key="7">
    <source>
        <dbReference type="Pfam" id="PF00248"/>
    </source>
</evidence>
<evidence type="ECO:0000256" key="2">
    <source>
        <dbReference type="ARBA" id="ARBA00022857"/>
    </source>
</evidence>
<dbReference type="PANTHER" id="PTHR43827">
    <property type="entry name" value="2,5-DIKETO-D-GLUCONIC ACID REDUCTASE"/>
    <property type="match status" value="1"/>
</dbReference>
<dbReference type="InterPro" id="IPR018170">
    <property type="entry name" value="Aldo/ket_reductase_CS"/>
</dbReference>
<protein>
    <submittedName>
        <fullName evidence="8">Aldo/keto reductase</fullName>
    </submittedName>
</protein>
<dbReference type="InterPro" id="IPR036812">
    <property type="entry name" value="NAD(P)_OxRdtase_dom_sf"/>
</dbReference>
<feature type="active site" description="Proton donor" evidence="4">
    <location>
        <position position="50"/>
    </location>
</feature>
<dbReference type="FunFam" id="3.20.20.100:FF:000015">
    <property type="entry name" value="Oxidoreductase, aldo/keto reductase family"/>
    <property type="match status" value="1"/>
</dbReference>
<evidence type="ECO:0000256" key="3">
    <source>
        <dbReference type="ARBA" id="ARBA00023002"/>
    </source>
</evidence>
<accession>A0A1H9D4P8</accession>
<dbReference type="STRING" id="89093.SAMN04488558_10523"/>
<dbReference type="SUPFAM" id="SSF51430">
    <property type="entry name" value="NAD(P)-linked oxidoreductase"/>
    <property type="match status" value="1"/>
</dbReference>
<feature type="binding site" evidence="5">
    <location>
        <position position="108"/>
    </location>
    <ligand>
        <name>substrate</name>
    </ligand>
</feature>
<proteinExistence type="inferred from homology"/>
<keyword evidence="2" id="KW-0521">NADP</keyword>
<reference evidence="8 9" key="1">
    <citation type="submission" date="2016-10" db="EMBL/GenBank/DDBJ databases">
        <authorList>
            <person name="de Groot N.N."/>
        </authorList>
    </citation>
    <scope>NUCLEOTIDE SEQUENCE [LARGE SCALE GENOMIC DNA]</scope>
    <source>
        <strain evidence="8 9">DSM 15695</strain>
    </source>
</reference>
<dbReference type="PIRSF" id="PIRSF000097">
    <property type="entry name" value="AKR"/>
    <property type="match status" value="1"/>
</dbReference>
<organism evidence="8 9">
    <name type="scientific">Ignavigranum ruoffiae</name>
    <dbReference type="NCBI Taxonomy" id="89093"/>
    <lineage>
        <taxon>Bacteria</taxon>
        <taxon>Bacillati</taxon>
        <taxon>Bacillota</taxon>
        <taxon>Bacilli</taxon>
        <taxon>Lactobacillales</taxon>
        <taxon>Aerococcaceae</taxon>
        <taxon>Ignavigranum</taxon>
    </lineage>
</organism>
<keyword evidence="9" id="KW-1185">Reference proteome</keyword>
<feature type="domain" description="NADP-dependent oxidoreductase" evidence="7">
    <location>
        <begin position="17"/>
        <end position="267"/>
    </location>
</feature>
<dbReference type="InterPro" id="IPR020471">
    <property type="entry name" value="AKR"/>
</dbReference>
<evidence type="ECO:0000256" key="4">
    <source>
        <dbReference type="PIRSR" id="PIRSR000097-1"/>
    </source>
</evidence>
<evidence type="ECO:0000313" key="8">
    <source>
        <dbReference type="EMBL" id="SEQ08329.1"/>
    </source>
</evidence>
<comment type="similarity">
    <text evidence="1">Belongs to the aldo/keto reductase family.</text>
</comment>
<evidence type="ECO:0000313" key="9">
    <source>
        <dbReference type="Proteomes" id="UP000198833"/>
    </source>
</evidence>
<gene>
    <name evidence="8" type="ORF">SAMN04488558_10523</name>
</gene>
<dbReference type="InterPro" id="IPR023210">
    <property type="entry name" value="NADP_OxRdtase_dom"/>
</dbReference>
<dbReference type="OrthoDB" id="9804790at2"/>
<dbReference type="Proteomes" id="UP000198833">
    <property type="component" value="Unassembled WGS sequence"/>
</dbReference>
<keyword evidence="3" id="KW-0560">Oxidoreductase</keyword>
<evidence type="ECO:0000256" key="1">
    <source>
        <dbReference type="ARBA" id="ARBA00007905"/>
    </source>
</evidence>
<dbReference type="CDD" id="cd19071">
    <property type="entry name" value="AKR_AKR1-5-like"/>
    <property type="match status" value="1"/>
</dbReference>
<dbReference type="PRINTS" id="PR00069">
    <property type="entry name" value="ALDKETRDTASE"/>
</dbReference>
<dbReference type="PROSITE" id="PS00798">
    <property type="entry name" value="ALDOKETO_REDUCTASE_1"/>
    <property type="match status" value="1"/>
</dbReference>
<dbReference type="Gene3D" id="3.20.20.100">
    <property type="entry name" value="NADP-dependent oxidoreductase domain"/>
    <property type="match status" value="1"/>
</dbReference>